<dbReference type="EMBL" id="JAUSQZ010000001">
    <property type="protein sequence ID" value="MDP9830266.1"/>
    <property type="molecule type" value="Genomic_DNA"/>
</dbReference>
<name>A0ABT9PCP3_9ACTN</name>
<sequence>MEGPFSNTDLTILMGPACRGCGWRDGKHRHAVGEYLTDCPGAEYDPADVAIAESMPG</sequence>
<organism evidence="1 2">
    <name type="scientific">Kineosporia succinea</name>
    <dbReference type="NCBI Taxonomy" id="84632"/>
    <lineage>
        <taxon>Bacteria</taxon>
        <taxon>Bacillati</taxon>
        <taxon>Actinomycetota</taxon>
        <taxon>Actinomycetes</taxon>
        <taxon>Kineosporiales</taxon>
        <taxon>Kineosporiaceae</taxon>
        <taxon>Kineosporia</taxon>
    </lineage>
</organism>
<proteinExistence type="predicted"/>
<dbReference type="Proteomes" id="UP001235712">
    <property type="component" value="Unassembled WGS sequence"/>
</dbReference>
<keyword evidence="2" id="KW-1185">Reference proteome</keyword>
<reference evidence="1 2" key="1">
    <citation type="submission" date="2023-07" db="EMBL/GenBank/DDBJ databases">
        <title>Sequencing the genomes of 1000 actinobacteria strains.</title>
        <authorList>
            <person name="Klenk H.-P."/>
        </authorList>
    </citation>
    <scope>NUCLEOTIDE SEQUENCE [LARGE SCALE GENOMIC DNA]</scope>
    <source>
        <strain evidence="1 2">DSM 44388</strain>
    </source>
</reference>
<evidence type="ECO:0000313" key="2">
    <source>
        <dbReference type="Proteomes" id="UP001235712"/>
    </source>
</evidence>
<evidence type="ECO:0000313" key="1">
    <source>
        <dbReference type="EMBL" id="MDP9830266.1"/>
    </source>
</evidence>
<accession>A0ABT9PCP3</accession>
<dbReference type="RefSeq" id="WP_307249280.1">
    <property type="nucleotide sequence ID" value="NZ_JAUSQZ010000001.1"/>
</dbReference>
<gene>
    <name evidence="1" type="ORF">J2S57_006015</name>
</gene>
<comment type="caution">
    <text evidence="1">The sequence shown here is derived from an EMBL/GenBank/DDBJ whole genome shotgun (WGS) entry which is preliminary data.</text>
</comment>
<protein>
    <submittedName>
        <fullName evidence="1">Uncharacterized protein</fullName>
    </submittedName>
</protein>